<name>A0A396S7H6_9PSED</name>
<dbReference type="InterPro" id="IPR038042">
    <property type="entry name" value="Gp37-like"/>
</dbReference>
<dbReference type="InterPro" id="IPR056912">
    <property type="entry name" value="Phage_JBD30_tail_term-like"/>
</dbReference>
<accession>A0A396S7H6</accession>
<dbReference type="Pfam" id="PF23840">
    <property type="entry name" value="Phage_tail_terminator"/>
    <property type="match status" value="1"/>
</dbReference>
<evidence type="ECO:0000313" key="2">
    <source>
        <dbReference type="Proteomes" id="UP000265745"/>
    </source>
</evidence>
<evidence type="ECO:0000313" key="1">
    <source>
        <dbReference type="EMBL" id="RHW22111.1"/>
    </source>
</evidence>
<dbReference type="OrthoDB" id="8812168at2"/>
<comment type="caution">
    <text evidence="1">The sequence shown here is derived from an EMBL/GenBank/DDBJ whole genome shotgun (WGS) entry which is preliminary data.</text>
</comment>
<dbReference type="Proteomes" id="UP000265745">
    <property type="component" value="Unassembled WGS sequence"/>
</dbReference>
<dbReference type="EMBL" id="QJSA01000004">
    <property type="protein sequence ID" value="RHW22111.1"/>
    <property type="molecule type" value="Genomic_DNA"/>
</dbReference>
<dbReference type="AlphaFoldDB" id="A0A396S7H6"/>
<sequence>MMDAFDYLYLEPLIIERVRESVPGLADVAGIPDLASVDEARQVTPAVYVVYLGDDVGGGALHQGSRGAIQTVTQNWAVVLSVHYADATGSGEGARKEAGPLLGALLQALSGWLPDGATAPMKRAPQQAPVAYANGYFYYPLVFQASFVYPRNKTWQK</sequence>
<dbReference type="Gene3D" id="3.30.2000.10">
    <property type="entry name" value="Phage tail protein-like"/>
    <property type="match status" value="1"/>
</dbReference>
<keyword evidence="2" id="KW-1185">Reference proteome</keyword>
<gene>
    <name evidence="1" type="ORF">C2846_05325</name>
</gene>
<reference evidence="1 2" key="1">
    <citation type="submission" date="2018-06" db="EMBL/GenBank/DDBJ databases">
        <title>Pseudomonas jilinensis sp. nov., isolated from the production water of Jilin Oilfield in China.</title>
        <authorList>
            <person name="Wang J."/>
        </authorList>
    </citation>
    <scope>NUCLEOTIDE SEQUENCE [LARGE SCALE GENOMIC DNA]</scope>
    <source>
        <strain evidence="1 2">JS15-10A1</strain>
    </source>
</reference>
<organism evidence="1 2">
    <name type="scientific">Pseudomonas jilinensis</name>
    <dbReference type="NCBI Taxonomy" id="2078689"/>
    <lineage>
        <taxon>Bacteria</taxon>
        <taxon>Pseudomonadati</taxon>
        <taxon>Pseudomonadota</taxon>
        <taxon>Gammaproteobacteria</taxon>
        <taxon>Pseudomonadales</taxon>
        <taxon>Pseudomonadaceae</taxon>
        <taxon>Pseudomonas</taxon>
    </lineage>
</organism>
<proteinExistence type="predicted"/>
<protein>
    <recommendedName>
        <fullName evidence="3">DUF1834 domain-containing protein</fullName>
    </recommendedName>
</protein>
<evidence type="ECO:0008006" key="3">
    <source>
        <dbReference type="Google" id="ProtNLM"/>
    </source>
</evidence>